<proteinExistence type="predicted"/>
<accession>A0ACB7TYF2</accession>
<organism evidence="1 2">
    <name type="scientific">Dioscorea alata</name>
    <name type="common">Purple yam</name>
    <dbReference type="NCBI Taxonomy" id="55571"/>
    <lineage>
        <taxon>Eukaryota</taxon>
        <taxon>Viridiplantae</taxon>
        <taxon>Streptophyta</taxon>
        <taxon>Embryophyta</taxon>
        <taxon>Tracheophyta</taxon>
        <taxon>Spermatophyta</taxon>
        <taxon>Magnoliopsida</taxon>
        <taxon>Liliopsida</taxon>
        <taxon>Dioscoreales</taxon>
        <taxon>Dioscoreaceae</taxon>
        <taxon>Dioscorea</taxon>
    </lineage>
</organism>
<sequence length="255" mass="28986">MIAGRWLKFWIETGAVLSAILLYEAQLSSSSFQLLGMADLCILPWIFLIQLFKLGDPSRISEFICLPSVTRARISEAVILHRRNAKWFHTPWVGIIFSSLITLAISFMSFTDIISSANFLYSLGILLEFASFLWLRRKHPTLKRPYRVPVGLPALVCMCLIPSAFLIFVMSIATWKVYVTSLGLTLLGIRVYYLVQHCRSKGCLEFKRGEDKGVEVEEATLLYVRKIQDISVVSLFALLLFVFIKLSLPIICIQI</sequence>
<comment type="caution">
    <text evidence="1">The sequence shown here is derived from an EMBL/GenBank/DDBJ whole genome shotgun (WGS) entry which is preliminary data.</text>
</comment>
<evidence type="ECO:0000313" key="1">
    <source>
        <dbReference type="EMBL" id="KAH7653089.1"/>
    </source>
</evidence>
<keyword evidence="2" id="KW-1185">Reference proteome</keyword>
<evidence type="ECO:0000313" key="2">
    <source>
        <dbReference type="Proteomes" id="UP000827976"/>
    </source>
</evidence>
<dbReference type="Proteomes" id="UP000827976">
    <property type="component" value="Chromosome 19"/>
</dbReference>
<reference evidence="2" key="1">
    <citation type="journal article" date="2022" name="Nat. Commun.">
        <title>Chromosome evolution and the genetic basis of agronomically important traits in greater yam.</title>
        <authorList>
            <person name="Bredeson J.V."/>
            <person name="Lyons J.B."/>
            <person name="Oniyinde I.O."/>
            <person name="Okereke N.R."/>
            <person name="Kolade O."/>
            <person name="Nnabue I."/>
            <person name="Nwadili C.O."/>
            <person name="Hribova E."/>
            <person name="Parker M."/>
            <person name="Nwogha J."/>
            <person name="Shu S."/>
            <person name="Carlson J."/>
            <person name="Kariba R."/>
            <person name="Muthemba S."/>
            <person name="Knop K."/>
            <person name="Barton G.J."/>
            <person name="Sherwood A.V."/>
            <person name="Lopez-Montes A."/>
            <person name="Asiedu R."/>
            <person name="Jamnadass R."/>
            <person name="Muchugi A."/>
            <person name="Goodstein D."/>
            <person name="Egesi C.N."/>
            <person name="Featherston J."/>
            <person name="Asfaw A."/>
            <person name="Simpson G.G."/>
            <person name="Dolezel J."/>
            <person name="Hendre P.S."/>
            <person name="Van Deynze A."/>
            <person name="Kumar P.L."/>
            <person name="Obidiegwu J.E."/>
            <person name="Bhattacharjee R."/>
            <person name="Rokhsar D.S."/>
        </authorList>
    </citation>
    <scope>NUCLEOTIDE SEQUENCE [LARGE SCALE GENOMIC DNA]</scope>
    <source>
        <strain evidence="2">cv. TDa95/00328</strain>
    </source>
</reference>
<protein>
    <submittedName>
        <fullName evidence="1">Amino acid/polyamine transporter I protein</fullName>
    </submittedName>
</protein>
<name>A0ACB7TYF2_DIOAL</name>
<dbReference type="EMBL" id="CM037029">
    <property type="protein sequence ID" value="KAH7653089.1"/>
    <property type="molecule type" value="Genomic_DNA"/>
</dbReference>
<gene>
    <name evidence="1" type="ORF">IHE45_19G060000</name>
</gene>